<dbReference type="AlphaFoldDB" id="A0A6C2UEJ5"/>
<keyword evidence="2" id="KW-1185">Reference proteome</keyword>
<accession>A0A6C2UEJ5</accession>
<proteinExistence type="predicted"/>
<dbReference type="Proteomes" id="UP000346198">
    <property type="component" value="Unassembled WGS sequence"/>
</dbReference>
<sequence>MIRFLIPDFKLLIFGSATASLTGKYTVRNTQHESRTTEKTA</sequence>
<reference evidence="1 2" key="1">
    <citation type="submission" date="2019-04" db="EMBL/GenBank/DDBJ databases">
        <authorList>
            <person name="Van Vliet M D."/>
        </authorList>
    </citation>
    <scope>NUCLEOTIDE SEQUENCE [LARGE SCALE GENOMIC DNA]</scope>
    <source>
        <strain evidence="1 2">F21</strain>
    </source>
</reference>
<evidence type="ECO:0000313" key="1">
    <source>
        <dbReference type="EMBL" id="VGO17957.1"/>
    </source>
</evidence>
<name>A0A6C2UEJ5_9BACT</name>
<dbReference type="EMBL" id="CAAHFH010000001">
    <property type="protein sequence ID" value="VGO17957.1"/>
    <property type="molecule type" value="Genomic_DNA"/>
</dbReference>
<evidence type="ECO:0000313" key="2">
    <source>
        <dbReference type="Proteomes" id="UP000346198"/>
    </source>
</evidence>
<gene>
    <name evidence="1" type="ORF">SCARR_00007</name>
</gene>
<protein>
    <submittedName>
        <fullName evidence="1">Uncharacterized protein</fullName>
    </submittedName>
</protein>
<organism evidence="1 2">
    <name type="scientific">Pontiella sulfatireligans</name>
    <dbReference type="NCBI Taxonomy" id="2750658"/>
    <lineage>
        <taxon>Bacteria</taxon>
        <taxon>Pseudomonadati</taxon>
        <taxon>Kiritimatiellota</taxon>
        <taxon>Kiritimatiellia</taxon>
        <taxon>Kiritimatiellales</taxon>
        <taxon>Pontiellaceae</taxon>
        <taxon>Pontiella</taxon>
    </lineage>
</organism>